<proteinExistence type="predicted"/>
<keyword evidence="2" id="KW-1185">Reference proteome</keyword>
<organism evidence="1 2">
    <name type="scientific">Cetraspora pellucida</name>
    <dbReference type="NCBI Taxonomy" id="1433469"/>
    <lineage>
        <taxon>Eukaryota</taxon>
        <taxon>Fungi</taxon>
        <taxon>Fungi incertae sedis</taxon>
        <taxon>Mucoromycota</taxon>
        <taxon>Glomeromycotina</taxon>
        <taxon>Glomeromycetes</taxon>
        <taxon>Diversisporales</taxon>
        <taxon>Gigasporaceae</taxon>
        <taxon>Cetraspora</taxon>
    </lineage>
</organism>
<dbReference type="Proteomes" id="UP000789759">
    <property type="component" value="Unassembled WGS sequence"/>
</dbReference>
<accession>A0A9N9E0B4</accession>
<sequence length="109" mass="11291">MNMKKRQSTLPFIVTKVPLIKRASPDIIPIIKKSDIPTEVPVAKKRTFPLANSFASPLNSFSLANNFDSINGFGGIGLLPLAGGFGGFGGFGAPPLTGLGGLNPIGIAI</sequence>
<reference evidence="1" key="1">
    <citation type="submission" date="2021-06" db="EMBL/GenBank/DDBJ databases">
        <authorList>
            <person name="Kallberg Y."/>
            <person name="Tangrot J."/>
            <person name="Rosling A."/>
        </authorList>
    </citation>
    <scope>NUCLEOTIDE SEQUENCE</scope>
    <source>
        <strain evidence="1">FL966</strain>
    </source>
</reference>
<name>A0A9N9E0B4_9GLOM</name>
<dbReference type="EMBL" id="CAJVQA010007374">
    <property type="protein sequence ID" value="CAG8655817.1"/>
    <property type="molecule type" value="Genomic_DNA"/>
</dbReference>
<evidence type="ECO:0000313" key="2">
    <source>
        <dbReference type="Proteomes" id="UP000789759"/>
    </source>
</evidence>
<evidence type="ECO:0000313" key="1">
    <source>
        <dbReference type="EMBL" id="CAG8655817.1"/>
    </source>
</evidence>
<comment type="caution">
    <text evidence="1">The sequence shown here is derived from an EMBL/GenBank/DDBJ whole genome shotgun (WGS) entry which is preliminary data.</text>
</comment>
<gene>
    <name evidence="1" type="ORF">CPELLU_LOCUS9565</name>
</gene>
<protein>
    <submittedName>
        <fullName evidence="1">17426_t:CDS:1</fullName>
    </submittedName>
</protein>
<dbReference type="AlphaFoldDB" id="A0A9N9E0B4"/>